<reference evidence="3 4" key="1">
    <citation type="submission" date="2017-06" db="EMBL/GenBank/DDBJ databases">
        <authorList>
            <person name="Kim H.J."/>
            <person name="Triplett B.A."/>
        </authorList>
    </citation>
    <scope>NUCLEOTIDE SEQUENCE [LARGE SCALE GENOMIC DNA]</scope>
    <source>
        <strain evidence="3 4">CGMCC 4.5593</strain>
    </source>
</reference>
<evidence type="ECO:0000259" key="2">
    <source>
        <dbReference type="Pfam" id="PF02834"/>
    </source>
</evidence>
<dbReference type="SUPFAM" id="SSF55144">
    <property type="entry name" value="LigT-like"/>
    <property type="match status" value="1"/>
</dbReference>
<proteinExistence type="predicted"/>
<keyword evidence="4" id="KW-1185">Reference proteome</keyword>
<dbReference type="PANTHER" id="PTHR35561:SF1">
    <property type="entry name" value="RNA 2',3'-CYCLIC PHOSPHODIESTERASE"/>
    <property type="match status" value="1"/>
</dbReference>
<name>A0A239NTF1_9ACTN</name>
<protein>
    <submittedName>
        <fullName evidence="3">2'-5' RNA ligase</fullName>
    </submittedName>
</protein>
<dbReference type="GO" id="GO:0008664">
    <property type="term" value="F:RNA 2',3'-cyclic 3'-phosphodiesterase activity"/>
    <property type="evidence" value="ECO:0007669"/>
    <property type="project" value="InterPro"/>
</dbReference>
<keyword evidence="3" id="KW-0436">Ligase</keyword>
<feature type="domain" description="Phosphoesterase HXTX" evidence="2">
    <location>
        <begin position="10"/>
        <end position="86"/>
    </location>
</feature>
<dbReference type="Gene3D" id="3.90.1140.10">
    <property type="entry name" value="Cyclic phosphodiesterase"/>
    <property type="match status" value="1"/>
</dbReference>
<evidence type="ECO:0000313" key="4">
    <source>
        <dbReference type="Proteomes" id="UP000198362"/>
    </source>
</evidence>
<keyword evidence="1" id="KW-0378">Hydrolase</keyword>
<dbReference type="EMBL" id="FZPH01000010">
    <property type="protein sequence ID" value="SNT57708.1"/>
    <property type="molecule type" value="Genomic_DNA"/>
</dbReference>
<dbReference type="Pfam" id="PF02834">
    <property type="entry name" value="LigT_PEase"/>
    <property type="match status" value="1"/>
</dbReference>
<dbReference type="InterPro" id="IPR004175">
    <property type="entry name" value="RNA_CPDase"/>
</dbReference>
<accession>A0A239NTF1</accession>
<gene>
    <name evidence="3" type="ORF">SAMN05421812_110184</name>
</gene>
<evidence type="ECO:0000256" key="1">
    <source>
        <dbReference type="ARBA" id="ARBA00022801"/>
    </source>
</evidence>
<sequence>MWVGVAGDLEPMRELHKALRRELKRARFPYDERPWKPHLTLARPGDRIPRADVDADRAALDAYVGPRWAAREVLLMRSNLGPEPTYERLAGWLL</sequence>
<dbReference type="GO" id="GO:0016874">
    <property type="term" value="F:ligase activity"/>
    <property type="evidence" value="ECO:0007669"/>
    <property type="project" value="UniProtKB-KW"/>
</dbReference>
<dbReference type="InterPro" id="IPR014051">
    <property type="entry name" value="Phosphoesterase_HXTX"/>
</dbReference>
<dbReference type="Proteomes" id="UP000198362">
    <property type="component" value="Unassembled WGS sequence"/>
</dbReference>
<evidence type="ECO:0000313" key="3">
    <source>
        <dbReference type="EMBL" id="SNT57708.1"/>
    </source>
</evidence>
<dbReference type="InterPro" id="IPR009097">
    <property type="entry name" value="Cyclic_Pdiesterase"/>
</dbReference>
<organism evidence="3 4">
    <name type="scientific">Asanoa hainanensis</name>
    <dbReference type="NCBI Taxonomy" id="560556"/>
    <lineage>
        <taxon>Bacteria</taxon>
        <taxon>Bacillati</taxon>
        <taxon>Actinomycetota</taxon>
        <taxon>Actinomycetes</taxon>
        <taxon>Micromonosporales</taxon>
        <taxon>Micromonosporaceae</taxon>
        <taxon>Asanoa</taxon>
    </lineage>
</organism>
<dbReference type="PANTHER" id="PTHR35561">
    <property type="entry name" value="RNA 2',3'-CYCLIC PHOSPHODIESTERASE"/>
    <property type="match status" value="1"/>
</dbReference>
<dbReference type="GO" id="GO:0004113">
    <property type="term" value="F:2',3'-cyclic-nucleotide 3'-phosphodiesterase activity"/>
    <property type="evidence" value="ECO:0007669"/>
    <property type="project" value="InterPro"/>
</dbReference>
<dbReference type="AlphaFoldDB" id="A0A239NTF1"/>